<dbReference type="GO" id="GO:1905786">
    <property type="term" value="P:positive regulation of anaphase-promoting complex-dependent catabolic process"/>
    <property type="evidence" value="ECO:0007669"/>
    <property type="project" value="TreeGrafter"/>
</dbReference>
<gene>
    <name evidence="4" type="primary">LOC107268468</name>
</gene>
<evidence type="ECO:0000256" key="1">
    <source>
        <dbReference type="ARBA" id="ARBA00022574"/>
    </source>
</evidence>
<dbReference type="PANTHER" id="PTHR19918">
    <property type="entry name" value="CELL DIVISION CYCLE 20 CDC20 FIZZY -RELATED"/>
    <property type="match status" value="1"/>
</dbReference>
<reference evidence="4" key="1">
    <citation type="submission" date="2025-08" db="UniProtKB">
        <authorList>
            <consortium name="RefSeq"/>
        </authorList>
    </citation>
    <scope>IDENTIFICATION</scope>
</reference>
<dbReference type="SUPFAM" id="SSF50978">
    <property type="entry name" value="WD40 repeat-like"/>
    <property type="match status" value="1"/>
</dbReference>
<evidence type="ECO:0000313" key="4">
    <source>
        <dbReference type="RefSeq" id="XP_015596798.1"/>
    </source>
</evidence>
<proteinExistence type="predicted"/>
<dbReference type="GO" id="GO:0005680">
    <property type="term" value="C:anaphase-promoting complex"/>
    <property type="evidence" value="ECO:0007669"/>
    <property type="project" value="TreeGrafter"/>
</dbReference>
<dbReference type="RefSeq" id="XP_015596798.1">
    <property type="nucleotide sequence ID" value="XM_015741312.2"/>
</dbReference>
<protein>
    <submittedName>
        <fullName evidence="4">Protein cortex isoform X1</fullName>
    </submittedName>
</protein>
<dbReference type="Pfam" id="PF00400">
    <property type="entry name" value="WD40"/>
    <property type="match status" value="1"/>
</dbReference>
<dbReference type="Proteomes" id="UP000694920">
    <property type="component" value="Unplaced"/>
</dbReference>
<keyword evidence="1" id="KW-0853">WD repeat</keyword>
<accession>A0AAJ7FKU4</accession>
<dbReference type="GeneID" id="107268468"/>
<organism evidence="3 4">
    <name type="scientific">Cephus cinctus</name>
    <name type="common">Wheat stem sawfly</name>
    <dbReference type="NCBI Taxonomy" id="211228"/>
    <lineage>
        <taxon>Eukaryota</taxon>
        <taxon>Metazoa</taxon>
        <taxon>Ecdysozoa</taxon>
        <taxon>Arthropoda</taxon>
        <taxon>Hexapoda</taxon>
        <taxon>Insecta</taxon>
        <taxon>Pterygota</taxon>
        <taxon>Neoptera</taxon>
        <taxon>Endopterygota</taxon>
        <taxon>Hymenoptera</taxon>
        <taxon>Cephoidea</taxon>
        <taxon>Cephidae</taxon>
        <taxon>Cephus</taxon>
    </lineage>
</organism>
<evidence type="ECO:0000313" key="3">
    <source>
        <dbReference type="Proteomes" id="UP000694920"/>
    </source>
</evidence>
<dbReference type="KEGG" id="ccin:107268468"/>
<sequence length="546" mass="62381">MLIGAPGVSRSATIVRYSPSKMYRAALDWQENEHRIGSVYNTPLRGSLVKSSKRRLLDKLFKAEESPIYTLKPTKGIPYRISNYTVCPYDRFISNRRHLNLEAANHLLTKEPIISRRKNMLDLFAQVGSIKSSWQKKLMKYTFEKTDVIGGLKQGRLLTLSKPSTSDGTVPGHLIGKPKEFWDDNHDDDCIWDSRSRKKPLLGTAEFILDDITFQPTIQKNLLDWSALNIIAGTDRYSITLFPITTNIVPVVRIKEEEYVSAVKFSRCGNKLATATLNAYVSVQLFEPKKKLWKSVCTCAEEFDLFCSVNCIEWSINDKEIVTGCTEGRLVVYSASSGKKILQRQIHRSEIYTVLFSMDFRFVASASRDTTVRISSWPHLLSIMEIGFYCSLRAIAWHPWENAKLAIGGGSGDTALTLWNVNTRRLLGYRRVVGWGCIDSLSWNKLSGELVVNWYFWETKSATVVVLASLDHVVDVVPVPDKTRIFYTITSPDGKQLGTQFNRNFSVWNFFGDEYYIRQKTHKFNENHSANIGTDVTKNFMYYNIR</sequence>
<dbReference type="Gene3D" id="2.130.10.10">
    <property type="entry name" value="YVTN repeat-like/Quinoprotein amine dehydrogenase"/>
    <property type="match status" value="1"/>
</dbReference>
<dbReference type="InterPro" id="IPR001680">
    <property type="entry name" value="WD40_rpt"/>
</dbReference>
<keyword evidence="2" id="KW-0677">Repeat</keyword>
<dbReference type="GO" id="GO:0010997">
    <property type="term" value="F:anaphase-promoting complex binding"/>
    <property type="evidence" value="ECO:0007669"/>
    <property type="project" value="InterPro"/>
</dbReference>
<dbReference type="GO" id="GO:1990757">
    <property type="term" value="F:ubiquitin ligase activator activity"/>
    <property type="evidence" value="ECO:0007669"/>
    <property type="project" value="TreeGrafter"/>
</dbReference>
<dbReference type="GO" id="GO:0031145">
    <property type="term" value="P:anaphase-promoting complex-dependent catabolic process"/>
    <property type="evidence" value="ECO:0007669"/>
    <property type="project" value="TreeGrafter"/>
</dbReference>
<dbReference type="InterPro" id="IPR036322">
    <property type="entry name" value="WD40_repeat_dom_sf"/>
</dbReference>
<dbReference type="SMART" id="SM00320">
    <property type="entry name" value="WD40"/>
    <property type="match status" value="4"/>
</dbReference>
<name>A0AAJ7FKU4_CEPCN</name>
<keyword evidence="3" id="KW-1185">Reference proteome</keyword>
<dbReference type="InterPro" id="IPR015943">
    <property type="entry name" value="WD40/YVTN_repeat-like_dom_sf"/>
</dbReference>
<evidence type="ECO:0000256" key="2">
    <source>
        <dbReference type="ARBA" id="ARBA00022737"/>
    </source>
</evidence>
<dbReference type="PANTHER" id="PTHR19918:SF52">
    <property type="entry name" value="PROTEIN CORTEX"/>
    <property type="match status" value="1"/>
</dbReference>
<dbReference type="AlphaFoldDB" id="A0AAJ7FKU4"/>
<dbReference type="InterPro" id="IPR033010">
    <property type="entry name" value="Cdc20/Fizzy"/>
</dbReference>